<evidence type="ECO:0000313" key="13">
    <source>
        <dbReference type="Proteomes" id="UP000014461"/>
    </source>
</evidence>
<dbReference type="SMART" id="SM00490">
    <property type="entry name" value="HELICc"/>
    <property type="match status" value="1"/>
</dbReference>
<dbReference type="InterPro" id="IPR044742">
    <property type="entry name" value="DEAD/DEAH_RhlB"/>
</dbReference>
<accession>R9PH56</accession>
<evidence type="ECO:0000256" key="6">
    <source>
        <dbReference type="PROSITE-ProRule" id="PRU00552"/>
    </source>
</evidence>
<dbReference type="EMBL" id="BARX01000003">
    <property type="protein sequence ID" value="GAD00588.1"/>
    <property type="molecule type" value="Genomic_DNA"/>
</dbReference>
<proteinExistence type="inferred from homology"/>
<dbReference type="Pfam" id="PF00271">
    <property type="entry name" value="Helicase_C"/>
    <property type="match status" value="1"/>
</dbReference>
<keyword evidence="2 7" id="KW-0378">Hydrolase</keyword>
<evidence type="ECO:0000256" key="1">
    <source>
        <dbReference type="ARBA" id="ARBA00022741"/>
    </source>
</evidence>
<dbReference type="InterPro" id="IPR027417">
    <property type="entry name" value="P-loop_NTPase"/>
</dbReference>
<dbReference type="Proteomes" id="UP000014461">
    <property type="component" value="Unassembled WGS sequence"/>
</dbReference>
<dbReference type="PANTHER" id="PTHR47959:SF17">
    <property type="entry name" value="ATP-DEPENDENT RNA HELICASE DEAD BOX FAMILY"/>
    <property type="match status" value="1"/>
</dbReference>
<protein>
    <submittedName>
        <fullName evidence="12">ATP-dependent RNA helicase VCA0061</fullName>
    </submittedName>
</protein>
<feature type="region of interest" description="Disordered" evidence="8">
    <location>
        <begin position="390"/>
        <end position="447"/>
    </location>
</feature>
<dbReference type="GO" id="GO:0016787">
    <property type="term" value="F:hydrolase activity"/>
    <property type="evidence" value="ECO:0007669"/>
    <property type="project" value="UniProtKB-KW"/>
</dbReference>
<keyword evidence="13" id="KW-1185">Reference proteome</keyword>
<dbReference type="GO" id="GO:0005829">
    <property type="term" value="C:cytosol"/>
    <property type="evidence" value="ECO:0007669"/>
    <property type="project" value="TreeGrafter"/>
</dbReference>
<dbReference type="GO" id="GO:0003676">
    <property type="term" value="F:nucleic acid binding"/>
    <property type="evidence" value="ECO:0007669"/>
    <property type="project" value="InterPro"/>
</dbReference>
<gene>
    <name evidence="12" type="ORF">AALB_0668</name>
</gene>
<dbReference type="Pfam" id="PF00270">
    <property type="entry name" value="DEAD"/>
    <property type="match status" value="1"/>
</dbReference>
<dbReference type="InterPro" id="IPR001650">
    <property type="entry name" value="Helicase_C-like"/>
</dbReference>
<evidence type="ECO:0000256" key="3">
    <source>
        <dbReference type="ARBA" id="ARBA00022806"/>
    </source>
</evidence>
<dbReference type="AlphaFoldDB" id="R9PH56"/>
<dbReference type="Gene3D" id="3.40.50.300">
    <property type="entry name" value="P-loop containing nucleotide triphosphate hydrolases"/>
    <property type="match status" value="2"/>
</dbReference>
<dbReference type="PROSITE" id="PS51194">
    <property type="entry name" value="HELICASE_CTER"/>
    <property type="match status" value="1"/>
</dbReference>
<evidence type="ECO:0000313" key="12">
    <source>
        <dbReference type="EMBL" id="GAD00588.1"/>
    </source>
</evidence>
<dbReference type="PANTHER" id="PTHR47959">
    <property type="entry name" value="ATP-DEPENDENT RNA HELICASE RHLE-RELATED"/>
    <property type="match status" value="1"/>
</dbReference>
<dbReference type="InterPro" id="IPR050079">
    <property type="entry name" value="DEAD_box_RNA_helicase"/>
</dbReference>
<dbReference type="InterPro" id="IPR000629">
    <property type="entry name" value="RNA-helicase_DEAD-box_CS"/>
</dbReference>
<dbReference type="STRING" id="1331007.AALB_0668"/>
<sequence>MQFTELGLDPRLNKTIEHLGFSETTEIQARAIPAAMVGKDLLASSKTGSGKTLAYLLPAMQRMLKTRALSKRDARTLILTPTRELAKQVFAQLRLLIANTQTRACLITGGENFNDQSKLLRKDPQVVVATPGRLADHLSKRHLFLDGLELLILDEADRMLDLGFAEQLNYVNKAANHRKRQTLMFSATLDDAAINSFALELLNEPERIAVGFSFTQHQDINQQFLLSDHLDHKQAQLAEILKQDTVNQAIVFTATRADTQRLADAFTEQGISCSALNADLSQGARNKIMDEFSRGHQKVLFTTDLASRGLDIVQVSHVINFDMPKHVEEYVHRIGRTGRAGNLGQAYSLVGPKDWYSFKTLEALLEQKVEFISLEGLAAKFKGLRPKYAKPSFSKNTQKAKTQKKAKTSKPKVKTNKTFAAGTEMGDAPIIRQKKAQKASDIDTSEE</sequence>
<feature type="compositionally biased region" description="Basic residues" evidence="8">
    <location>
        <begin position="401"/>
        <end position="415"/>
    </location>
</feature>
<dbReference type="GO" id="GO:0003724">
    <property type="term" value="F:RNA helicase activity"/>
    <property type="evidence" value="ECO:0007669"/>
    <property type="project" value="InterPro"/>
</dbReference>
<dbReference type="InterPro" id="IPR011545">
    <property type="entry name" value="DEAD/DEAH_box_helicase_dom"/>
</dbReference>
<feature type="short sequence motif" description="Q motif" evidence="6">
    <location>
        <begin position="1"/>
        <end position="29"/>
    </location>
</feature>
<evidence type="ECO:0000256" key="2">
    <source>
        <dbReference type="ARBA" id="ARBA00022801"/>
    </source>
</evidence>
<evidence type="ECO:0000256" key="5">
    <source>
        <dbReference type="ARBA" id="ARBA00038437"/>
    </source>
</evidence>
<comment type="similarity">
    <text evidence="5 7">Belongs to the DEAD box helicase family.</text>
</comment>
<keyword evidence="4 7" id="KW-0067">ATP-binding</keyword>
<feature type="domain" description="Helicase ATP-binding" evidence="9">
    <location>
        <begin position="32"/>
        <end position="207"/>
    </location>
</feature>
<comment type="caution">
    <text evidence="12">The sequence shown here is derived from an EMBL/GenBank/DDBJ whole genome shotgun (WGS) entry which is preliminary data.</text>
</comment>
<name>R9PH56_AGAAL</name>
<evidence type="ECO:0000259" key="11">
    <source>
        <dbReference type="PROSITE" id="PS51195"/>
    </source>
</evidence>
<organism evidence="12 13">
    <name type="scientific">Agarivorans albus MKT 106</name>
    <dbReference type="NCBI Taxonomy" id="1331007"/>
    <lineage>
        <taxon>Bacteria</taxon>
        <taxon>Pseudomonadati</taxon>
        <taxon>Pseudomonadota</taxon>
        <taxon>Gammaproteobacteria</taxon>
        <taxon>Alteromonadales</taxon>
        <taxon>Alteromonadaceae</taxon>
        <taxon>Agarivorans</taxon>
    </lineage>
</organism>
<dbReference type="GO" id="GO:0005524">
    <property type="term" value="F:ATP binding"/>
    <property type="evidence" value="ECO:0007669"/>
    <property type="project" value="UniProtKB-KW"/>
</dbReference>
<keyword evidence="1 7" id="KW-0547">Nucleotide-binding</keyword>
<dbReference type="SUPFAM" id="SSF52540">
    <property type="entry name" value="P-loop containing nucleoside triphosphate hydrolases"/>
    <property type="match status" value="1"/>
</dbReference>
<reference evidence="12" key="1">
    <citation type="journal article" date="2013" name="Genome Announc.">
        <title>Draft Genome Sequence of Agarivorans albus Strain MKT 106T, an Agarolytic Marine Bacterium.</title>
        <authorList>
            <person name="Yasuike M."/>
            <person name="Nakamura Y."/>
            <person name="Kai W."/>
            <person name="Fujiwara A."/>
            <person name="Fukui Y."/>
            <person name="Satomi M."/>
            <person name="Sano M."/>
        </authorList>
    </citation>
    <scope>NUCLEOTIDE SEQUENCE [LARGE SCALE GENOMIC DNA]</scope>
</reference>
<evidence type="ECO:0000256" key="4">
    <source>
        <dbReference type="ARBA" id="ARBA00022840"/>
    </source>
</evidence>
<dbReference type="OrthoDB" id="9805696at2"/>
<evidence type="ECO:0000259" key="10">
    <source>
        <dbReference type="PROSITE" id="PS51194"/>
    </source>
</evidence>
<evidence type="ECO:0000256" key="8">
    <source>
        <dbReference type="SAM" id="MobiDB-lite"/>
    </source>
</evidence>
<evidence type="ECO:0000259" key="9">
    <source>
        <dbReference type="PROSITE" id="PS51192"/>
    </source>
</evidence>
<dbReference type="InterPro" id="IPR014001">
    <property type="entry name" value="Helicase_ATP-bd"/>
</dbReference>
<feature type="domain" description="DEAD-box RNA helicase Q" evidence="11">
    <location>
        <begin position="1"/>
        <end position="29"/>
    </location>
</feature>
<dbReference type="CDD" id="cd18787">
    <property type="entry name" value="SF2_C_DEAD"/>
    <property type="match status" value="1"/>
</dbReference>
<dbReference type="PROSITE" id="PS51192">
    <property type="entry name" value="HELICASE_ATP_BIND_1"/>
    <property type="match status" value="1"/>
</dbReference>
<dbReference type="SMART" id="SM00487">
    <property type="entry name" value="DEXDc"/>
    <property type="match status" value="1"/>
</dbReference>
<dbReference type="CDD" id="cd00268">
    <property type="entry name" value="DEADc"/>
    <property type="match status" value="1"/>
</dbReference>
<dbReference type="InterPro" id="IPR014014">
    <property type="entry name" value="RNA_helicase_DEAD_Q_motif"/>
</dbReference>
<keyword evidence="3 7" id="KW-0347">Helicase</keyword>
<evidence type="ECO:0000256" key="7">
    <source>
        <dbReference type="RuleBase" id="RU000492"/>
    </source>
</evidence>
<dbReference type="PROSITE" id="PS00039">
    <property type="entry name" value="DEAD_ATP_HELICASE"/>
    <property type="match status" value="1"/>
</dbReference>
<dbReference type="RefSeq" id="WP_016400356.1">
    <property type="nucleotide sequence ID" value="NZ_BARX01000003.1"/>
</dbReference>
<dbReference type="PROSITE" id="PS51195">
    <property type="entry name" value="Q_MOTIF"/>
    <property type="match status" value="1"/>
</dbReference>
<feature type="domain" description="Helicase C-terminal" evidence="10">
    <location>
        <begin position="233"/>
        <end position="385"/>
    </location>
</feature>